<proteinExistence type="predicted"/>
<evidence type="ECO:0000313" key="12">
    <source>
        <dbReference type="Proteomes" id="UP001205861"/>
    </source>
</evidence>
<comment type="caution">
    <text evidence="11">The sequence shown here is derived from an EMBL/GenBank/DDBJ whole genome shotgun (WGS) entry which is preliminary data.</text>
</comment>
<evidence type="ECO:0000256" key="1">
    <source>
        <dbReference type="ARBA" id="ARBA00000085"/>
    </source>
</evidence>
<dbReference type="GO" id="GO:0016301">
    <property type="term" value="F:kinase activity"/>
    <property type="evidence" value="ECO:0007669"/>
    <property type="project" value="UniProtKB-KW"/>
</dbReference>
<evidence type="ECO:0000256" key="8">
    <source>
        <dbReference type="ARBA" id="ARBA00023012"/>
    </source>
</evidence>
<keyword evidence="8" id="KW-0902">Two-component regulatory system</keyword>
<keyword evidence="6 11" id="KW-0418">Kinase</keyword>
<dbReference type="EMBL" id="JANUGV010000001">
    <property type="protein sequence ID" value="MCS0607410.1"/>
    <property type="molecule type" value="Genomic_DNA"/>
</dbReference>
<evidence type="ECO:0000256" key="3">
    <source>
        <dbReference type="ARBA" id="ARBA00022553"/>
    </source>
</evidence>
<dbReference type="InterPro" id="IPR036890">
    <property type="entry name" value="HATPase_C_sf"/>
</dbReference>
<feature type="transmembrane region" description="Helical" evidence="9">
    <location>
        <begin position="89"/>
        <end position="107"/>
    </location>
</feature>
<dbReference type="Proteomes" id="UP001205861">
    <property type="component" value="Unassembled WGS sequence"/>
</dbReference>
<feature type="domain" description="Signal transduction histidine kinase subgroup 3 dimerisation and phosphoacceptor" evidence="10">
    <location>
        <begin position="353"/>
        <end position="415"/>
    </location>
</feature>
<evidence type="ECO:0000256" key="4">
    <source>
        <dbReference type="ARBA" id="ARBA00022679"/>
    </source>
</evidence>
<feature type="transmembrane region" description="Helical" evidence="9">
    <location>
        <begin position="114"/>
        <end position="132"/>
    </location>
</feature>
<keyword evidence="4" id="KW-0808">Transferase</keyword>
<keyword evidence="5" id="KW-0547">Nucleotide-binding</keyword>
<gene>
    <name evidence="11" type="ORF">NX773_04420</name>
</gene>
<accession>A0ABT2BH75</accession>
<evidence type="ECO:0000256" key="5">
    <source>
        <dbReference type="ARBA" id="ARBA00022741"/>
    </source>
</evidence>
<keyword evidence="9" id="KW-1133">Transmembrane helix</keyword>
<dbReference type="Gene3D" id="1.20.5.1930">
    <property type="match status" value="1"/>
</dbReference>
<reference evidence="11 12" key="1">
    <citation type="submission" date="2022-08" db="EMBL/GenBank/DDBJ databases">
        <title>Reclassification of Massilia species as members of the genera Telluria, Duganella, Pseudoduganella, Mokoshia gen. nov. and Zemynaea gen. nov. using orthogonal and non-orthogonal genome-based approaches.</title>
        <authorList>
            <person name="Bowman J.P."/>
        </authorList>
    </citation>
    <scope>NUCLEOTIDE SEQUENCE [LARGE SCALE GENOMIC DNA]</scope>
    <source>
        <strain evidence="11 12">JCM 31607</strain>
    </source>
</reference>
<dbReference type="InterPro" id="IPR050482">
    <property type="entry name" value="Sensor_HK_TwoCompSys"/>
</dbReference>
<evidence type="ECO:0000256" key="2">
    <source>
        <dbReference type="ARBA" id="ARBA00012438"/>
    </source>
</evidence>
<keyword evidence="9" id="KW-0812">Transmembrane</keyword>
<evidence type="ECO:0000259" key="10">
    <source>
        <dbReference type="Pfam" id="PF07730"/>
    </source>
</evidence>
<organism evidence="11 12">
    <name type="scientific">Massilia solisilvae</name>
    <dbReference type="NCBI Taxonomy" id="1811225"/>
    <lineage>
        <taxon>Bacteria</taxon>
        <taxon>Pseudomonadati</taxon>
        <taxon>Pseudomonadota</taxon>
        <taxon>Betaproteobacteria</taxon>
        <taxon>Burkholderiales</taxon>
        <taxon>Oxalobacteraceae</taxon>
        <taxon>Telluria group</taxon>
        <taxon>Massilia</taxon>
    </lineage>
</organism>
<evidence type="ECO:0000313" key="11">
    <source>
        <dbReference type="EMBL" id="MCS0607410.1"/>
    </source>
</evidence>
<feature type="transmembrane region" description="Helical" evidence="9">
    <location>
        <begin position="12"/>
        <end position="31"/>
    </location>
</feature>
<dbReference type="InterPro" id="IPR011712">
    <property type="entry name" value="Sig_transdc_His_kin_sub3_dim/P"/>
</dbReference>
<dbReference type="Pfam" id="PF07730">
    <property type="entry name" value="HisKA_3"/>
    <property type="match status" value="1"/>
</dbReference>
<keyword evidence="9" id="KW-0472">Membrane</keyword>
<dbReference type="PANTHER" id="PTHR24421">
    <property type="entry name" value="NITRATE/NITRITE SENSOR PROTEIN NARX-RELATED"/>
    <property type="match status" value="1"/>
</dbReference>
<dbReference type="RefSeq" id="WP_258855138.1">
    <property type="nucleotide sequence ID" value="NZ_JANUGV010000001.1"/>
</dbReference>
<sequence length="543" mass="58159">MAPHLDEADNQLVAGIRLVLAISALLVAIVDHTGPNKANSFELIILSCYAAACALACAGRLEWARGKLMHRVDVAACAAMAAAGDDADVFALVFLFFAIVVASLRFGLEEGARITLGGVVLYSAAVILTHGGSVPARLFLLAAILLAFGRAIAQLGERQLRAVRRQALLAELNHVANPRFGIDRTMSMAMERTRAFFEAGTCIVILEEQDTGRTSMRAVREGSAAVAPMEDIDAGLARALLPEPRAHALLYARASCHWPRAAAVSQSHAGVGAWAAHDEAPLRELADLLQARSFISAPLVFGRCRGRIYLTGGARDFGRGDALFLARIAARELAAIDRIDVLDRIATDAAALERKKIALDLHDTAIQSYIGLQLGLAALCRQAEPSNPLAGELDKLSAMAAEVVVELRDYARRTRAGPGADEPMCMSALRRQAAHAQAAYGVDVRIESEGRIEFGDRLTAEVLQIVREGISNVCRHTKARRAVVSLCCGNDRLRIEISNEHGGKPPAPFRPASITERALALGGSAFVHEGRFNDTIVCVEIPL</sequence>
<name>A0ABT2BH75_9BURK</name>
<keyword evidence="7" id="KW-0067">ATP-binding</keyword>
<dbReference type="Gene3D" id="3.30.565.10">
    <property type="entry name" value="Histidine kinase-like ATPase, C-terminal domain"/>
    <property type="match status" value="1"/>
</dbReference>
<evidence type="ECO:0000256" key="9">
    <source>
        <dbReference type="SAM" id="Phobius"/>
    </source>
</evidence>
<feature type="transmembrane region" description="Helical" evidence="9">
    <location>
        <begin position="43"/>
        <end position="61"/>
    </location>
</feature>
<dbReference type="EC" id="2.7.13.3" evidence="2"/>
<evidence type="ECO:0000256" key="6">
    <source>
        <dbReference type="ARBA" id="ARBA00022777"/>
    </source>
</evidence>
<protein>
    <recommendedName>
        <fullName evidence="2">histidine kinase</fullName>
        <ecNumber evidence="2">2.7.13.3</ecNumber>
    </recommendedName>
</protein>
<keyword evidence="12" id="KW-1185">Reference proteome</keyword>
<evidence type="ECO:0000256" key="7">
    <source>
        <dbReference type="ARBA" id="ARBA00022840"/>
    </source>
</evidence>
<comment type="catalytic activity">
    <reaction evidence="1">
        <text>ATP + protein L-histidine = ADP + protein N-phospho-L-histidine.</text>
        <dbReference type="EC" id="2.7.13.3"/>
    </reaction>
</comment>
<dbReference type="PANTHER" id="PTHR24421:SF10">
    <property type="entry name" value="NITRATE_NITRITE SENSOR PROTEIN NARQ"/>
    <property type="match status" value="1"/>
</dbReference>
<keyword evidence="3" id="KW-0597">Phosphoprotein</keyword>